<dbReference type="Proteomes" id="UP000658127">
    <property type="component" value="Unassembled WGS sequence"/>
</dbReference>
<dbReference type="EMBL" id="BMNE01000002">
    <property type="protein sequence ID" value="GGN75481.1"/>
    <property type="molecule type" value="Genomic_DNA"/>
</dbReference>
<accession>A0ABQ2K9N7</accession>
<comment type="caution">
    <text evidence="2">The sequence shown here is derived from an EMBL/GenBank/DDBJ whole genome shotgun (WGS) entry which is preliminary data.</text>
</comment>
<dbReference type="CDD" id="cd00093">
    <property type="entry name" value="HTH_XRE"/>
    <property type="match status" value="1"/>
</dbReference>
<keyword evidence="3" id="KW-1185">Reference proteome</keyword>
<dbReference type="SMART" id="SM00530">
    <property type="entry name" value="HTH_XRE"/>
    <property type="match status" value="1"/>
</dbReference>
<evidence type="ECO:0000313" key="3">
    <source>
        <dbReference type="Proteomes" id="UP000658127"/>
    </source>
</evidence>
<evidence type="ECO:0000313" key="2">
    <source>
        <dbReference type="EMBL" id="GGN75481.1"/>
    </source>
</evidence>
<dbReference type="Gene3D" id="1.10.260.40">
    <property type="entry name" value="lambda repressor-like DNA-binding domains"/>
    <property type="match status" value="1"/>
</dbReference>
<dbReference type="Pfam" id="PF13560">
    <property type="entry name" value="HTH_31"/>
    <property type="match status" value="1"/>
</dbReference>
<dbReference type="InterPro" id="IPR041413">
    <property type="entry name" value="MLTR_LBD"/>
</dbReference>
<feature type="domain" description="HTH cro/C1-type" evidence="1">
    <location>
        <begin position="12"/>
        <end position="66"/>
    </location>
</feature>
<reference evidence="3" key="1">
    <citation type="journal article" date="2019" name="Int. J. Syst. Evol. Microbiol.">
        <title>The Global Catalogue of Microorganisms (GCM) 10K type strain sequencing project: providing services to taxonomists for standard genome sequencing and annotation.</title>
        <authorList>
            <consortium name="The Broad Institute Genomics Platform"/>
            <consortium name="The Broad Institute Genome Sequencing Center for Infectious Disease"/>
            <person name="Wu L."/>
            <person name="Ma J."/>
        </authorList>
    </citation>
    <scope>NUCLEOTIDE SEQUENCE [LARGE SCALE GENOMIC DNA]</scope>
    <source>
        <strain evidence="3">CGMCC 4.7329</strain>
    </source>
</reference>
<organism evidence="2 3">
    <name type="scientific">Nocardia rhizosphaerihabitans</name>
    <dbReference type="NCBI Taxonomy" id="1691570"/>
    <lineage>
        <taxon>Bacteria</taxon>
        <taxon>Bacillati</taxon>
        <taxon>Actinomycetota</taxon>
        <taxon>Actinomycetes</taxon>
        <taxon>Mycobacteriales</taxon>
        <taxon>Nocardiaceae</taxon>
        <taxon>Nocardia</taxon>
    </lineage>
</organism>
<dbReference type="PANTHER" id="PTHR35010">
    <property type="entry name" value="BLL4672 PROTEIN-RELATED"/>
    <property type="match status" value="1"/>
</dbReference>
<protein>
    <recommendedName>
        <fullName evidence="1">HTH cro/C1-type domain-containing protein</fullName>
    </recommendedName>
</protein>
<dbReference type="PANTHER" id="PTHR35010:SF2">
    <property type="entry name" value="BLL4672 PROTEIN"/>
    <property type="match status" value="1"/>
</dbReference>
<dbReference type="InterPro" id="IPR001387">
    <property type="entry name" value="Cro/C1-type_HTH"/>
</dbReference>
<dbReference type="InterPro" id="IPR010982">
    <property type="entry name" value="Lambda_DNA-bd_dom_sf"/>
</dbReference>
<dbReference type="Pfam" id="PF17765">
    <property type="entry name" value="MLTR_LBD"/>
    <property type="match status" value="1"/>
</dbReference>
<proteinExistence type="predicted"/>
<dbReference type="SUPFAM" id="SSF47413">
    <property type="entry name" value="lambda repressor-like DNA-binding domains"/>
    <property type="match status" value="1"/>
</dbReference>
<sequence length="244" mass="27193">MEDPHAPIARFLRERRESAGLTRTALGAIAGVSPALIQKIEQGTRTPTIEALTALCDGLAIPEPFRDHLVSLSLSHRYDKPAPVEAVVPATERKLLDSITHPASLQVFPTFDVLAINAAWARQFPRLEPGTTLLEWMLLDPAARSVVMEWERQIHASVFSFRMTSPGLVPRARIDEIVASCSRAPEWERLWTTEPQPPYGIDDPELLVRDVDTGEPTMLAMHNLDFALPRRNWSLVVLVPKTTA</sequence>
<gene>
    <name evidence="2" type="ORF">GCM10011610_19810</name>
</gene>
<dbReference type="PROSITE" id="PS50943">
    <property type="entry name" value="HTH_CROC1"/>
    <property type="match status" value="1"/>
</dbReference>
<evidence type="ECO:0000259" key="1">
    <source>
        <dbReference type="PROSITE" id="PS50943"/>
    </source>
</evidence>
<dbReference type="Gene3D" id="3.30.450.180">
    <property type="match status" value="1"/>
</dbReference>
<name>A0ABQ2K9N7_9NOCA</name>
<dbReference type="RefSeq" id="WP_189026292.1">
    <property type="nucleotide sequence ID" value="NZ_BMNE01000002.1"/>
</dbReference>